<dbReference type="Proteomes" id="UP000018936">
    <property type="component" value="Unassembled WGS sequence"/>
</dbReference>
<dbReference type="FunFam" id="1.10.418.10:FF:000061">
    <property type="entry name" value="Spermatogenesis associated 4"/>
    <property type="match status" value="1"/>
</dbReference>
<evidence type="ECO:0000256" key="4">
    <source>
        <dbReference type="ARBA" id="ARBA00071322"/>
    </source>
</evidence>
<comment type="function">
    <text evidence="3">May play a role in apoptosis regulation.</text>
</comment>
<dbReference type="InterPro" id="IPR010441">
    <property type="entry name" value="CH_2"/>
</dbReference>
<evidence type="ECO:0000256" key="1">
    <source>
        <dbReference type="ARBA" id="ARBA00004123"/>
    </source>
</evidence>
<sequence>MEDAATGEPEALLKKGCLVLSKKNSLAFMSYFTCPGRTGLPLTVLRWLQSLDLSFSPKNFRRDFSNGYLIAEIFSRYFPEDIHMHSFVNGTSLSVKLSNWTMLEKFFTKRNLKPTRELIDGTIHCKPGAAEIFVQDIYTMLTNSRIKNIQEEKIDFTDRIYQDNLPPVARSTASRAIKNNISLTEIMAEPDIYKNKQKINAILDIHRQRRLMEREQHPSRFGIKPTLRQLAIDHSSILARSFGTTNLPKEKSVPVPNRVASTRIRGKTDVHFKTIQVKQPEKFAFDINMNTEVSGRTEEF</sequence>
<dbReference type="PANTHER" id="PTHR12509:SF8">
    <property type="entry name" value="SPERMATOGENESIS-ASSOCIATED PROTEIN 4"/>
    <property type="match status" value="1"/>
</dbReference>
<dbReference type="Gene3D" id="1.10.418.10">
    <property type="entry name" value="Calponin-like domain"/>
    <property type="match status" value="1"/>
</dbReference>
<evidence type="ECO:0000259" key="5">
    <source>
        <dbReference type="PROSITE" id="PS50021"/>
    </source>
</evidence>
<evidence type="ECO:0000256" key="3">
    <source>
        <dbReference type="ARBA" id="ARBA00058372"/>
    </source>
</evidence>
<dbReference type="PANTHER" id="PTHR12509">
    <property type="entry name" value="SPERMATOGENESIS-ASSOCIATED 4-RELATED"/>
    <property type="match status" value="1"/>
</dbReference>
<dbReference type="AlphaFoldDB" id="V8NZ08"/>
<keyword evidence="7" id="KW-1185">Reference proteome</keyword>
<dbReference type="PROSITE" id="PS50021">
    <property type="entry name" value="CH"/>
    <property type="match status" value="1"/>
</dbReference>
<dbReference type="InterPro" id="IPR052111">
    <property type="entry name" value="Spermatogenesis_Ciliary_MAP"/>
</dbReference>
<accession>V8NZ08</accession>
<gene>
    <name evidence="6" type="primary">Spata4</name>
    <name evidence="6" type="ORF">L345_07031</name>
</gene>
<proteinExistence type="predicted"/>
<dbReference type="GO" id="GO:0005634">
    <property type="term" value="C:nucleus"/>
    <property type="evidence" value="ECO:0007669"/>
    <property type="project" value="UniProtKB-SubCell"/>
</dbReference>
<dbReference type="GO" id="GO:0008017">
    <property type="term" value="F:microtubule binding"/>
    <property type="evidence" value="ECO:0007669"/>
    <property type="project" value="TreeGrafter"/>
</dbReference>
<keyword evidence="2" id="KW-0539">Nucleus</keyword>
<dbReference type="EMBL" id="AZIM01001368">
    <property type="protein sequence ID" value="ETE67186.1"/>
    <property type="molecule type" value="Genomic_DNA"/>
</dbReference>
<name>V8NZ08_OPHHA</name>
<reference evidence="6 7" key="1">
    <citation type="journal article" date="2013" name="Proc. Natl. Acad. Sci. U.S.A.">
        <title>The king cobra genome reveals dynamic gene evolution and adaptation in the snake venom system.</title>
        <authorList>
            <person name="Vonk F.J."/>
            <person name="Casewell N.R."/>
            <person name="Henkel C.V."/>
            <person name="Heimberg A.M."/>
            <person name="Jansen H.J."/>
            <person name="McCleary R.J."/>
            <person name="Kerkkamp H.M."/>
            <person name="Vos R.A."/>
            <person name="Guerreiro I."/>
            <person name="Calvete J.J."/>
            <person name="Wuster W."/>
            <person name="Woods A.E."/>
            <person name="Logan J.M."/>
            <person name="Harrison R.A."/>
            <person name="Castoe T.A."/>
            <person name="de Koning A.P."/>
            <person name="Pollock D.D."/>
            <person name="Yandell M."/>
            <person name="Calderon D."/>
            <person name="Renjifo C."/>
            <person name="Currier R.B."/>
            <person name="Salgado D."/>
            <person name="Pla D."/>
            <person name="Sanz L."/>
            <person name="Hyder A.S."/>
            <person name="Ribeiro J.M."/>
            <person name="Arntzen J.W."/>
            <person name="van den Thillart G.E."/>
            <person name="Boetzer M."/>
            <person name="Pirovano W."/>
            <person name="Dirks R.P."/>
            <person name="Spaink H.P."/>
            <person name="Duboule D."/>
            <person name="McGlinn E."/>
            <person name="Kini R.M."/>
            <person name="Richardson M.K."/>
        </authorList>
    </citation>
    <scope>NUCLEOTIDE SEQUENCE</scope>
    <source>
        <tissue evidence="6">Blood</tissue>
    </source>
</reference>
<evidence type="ECO:0000256" key="2">
    <source>
        <dbReference type="ARBA" id="ARBA00023242"/>
    </source>
</evidence>
<feature type="non-terminal residue" evidence="6">
    <location>
        <position position="1"/>
    </location>
</feature>
<dbReference type="SUPFAM" id="SSF47576">
    <property type="entry name" value="Calponin-homology domain, CH-domain"/>
    <property type="match status" value="1"/>
</dbReference>
<dbReference type="GO" id="GO:0005930">
    <property type="term" value="C:axoneme"/>
    <property type="evidence" value="ECO:0007669"/>
    <property type="project" value="TreeGrafter"/>
</dbReference>
<dbReference type="OrthoDB" id="62528at2759"/>
<evidence type="ECO:0000313" key="6">
    <source>
        <dbReference type="EMBL" id="ETE67186.1"/>
    </source>
</evidence>
<feature type="domain" description="Calponin-homology (CH)" evidence="5">
    <location>
        <begin position="38"/>
        <end position="142"/>
    </location>
</feature>
<comment type="subcellular location">
    <subcellularLocation>
        <location evidence="1">Nucleus</location>
    </subcellularLocation>
</comment>
<evidence type="ECO:0000313" key="7">
    <source>
        <dbReference type="Proteomes" id="UP000018936"/>
    </source>
</evidence>
<dbReference type="InterPro" id="IPR001715">
    <property type="entry name" value="CH_dom"/>
</dbReference>
<dbReference type="GO" id="GO:0051493">
    <property type="term" value="P:regulation of cytoskeleton organization"/>
    <property type="evidence" value="ECO:0007669"/>
    <property type="project" value="TreeGrafter"/>
</dbReference>
<dbReference type="Pfam" id="PF06294">
    <property type="entry name" value="CH_2"/>
    <property type="match status" value="1"/>
</dbReference>
<comment type="caution">
    <text evidence="6">The sequence shown here is derived from an EMBL/GenBank/DDBJ whole genome shotgun (WGS) entry which is preliminary data.</text>
</comment>
<dbReference type="InterPro" id="IPR036872">
    <property type="entry name" value="CH_dom_sf"/>
</dbReference>
<organism evidence="6 7">
    <name type="scientific">Ophiophagus hannah</name>
    <name type="common">King cobra</name>
    <name type="synonym">Naja hannah</name>
    <dbReference type="NCBI Taxonomy" id="8665"/>
    <lineage>
        <taxon>Eukaryota</taxon>
        <taxon>Metazoa</taxon>
        <taxon>Chordata</taxon>
        <taxon>Craniata</taxon>
        <taxon>Vertebrata</taxon>
        <taxon>Euteleostomi</taxon>
        <taxon>Lepidosauria</taxon>
        <taxon>Squamata</taxon>
        <taxon>Bifurcata</taxon>
        <taxon>Unidentata</taxon>
        <taxon>Episquamata</taxon>
        <taxon>Toxicofera</taxon>
        <taxon>Serpentes</taxon>
        <taxon>Colubroidea</taxon>
        <taxon>Elapidae</taxon>
        <taxon>Elapinae</taxon>
        <taxon>Ophiophagus</taxon>
    </lineage>
</organism>
<protein>
    <recommendedName>
        <fullName evidence="4">Spermatogenesis-associated protein 4</fullName>
    </recommendedName>
</protein>